<organism evidence="1 2">
    <name type="scientific">Urbifossiella limnaea</name>
    <dbReference type="NCBI Taxonomy" id="2528023"/>
    <lineage>
        <taxon>Bacteria</taxon>
        <taxon>Pseudomonadati</taxon>
        <taxon>Planctomycetota</taxon>
        <taxon>Planctomycetia</taxon>
        <taxon>Gemmatales</taxon>
        <taxon>Gemmataceae</taxon>
        <taxon>Urbifossiella</taxon>
    </lineage>
</organism>
<evidence type="ECO:0000313" key="1">
    <source>
        <dbReference type="EMBL" id="QDU18602.1"/>
    </source>
</evidence>
<dbReference type="SUPFAM" id="SSF53649">
    <property type="entry name" value="Alkaline phosphatase-like"/>
    <property type="match status" value="1"/>
</dbReference>
<dbReference type="AlphaFoldDB" id="A0A517XM90"/>
<dbReference type="PANTHER" id="PTHR43737:SF1">
    <property type="entry name" value="DUF1501 DOMAIN-CONTAINING PROTEIN"/>
    <property type="match status" value="1"/>
</dbReference>
<dbReference type="InterPro" id="IPR010869">
    <property type="entry name" value="DUF1501"/>
</dbReference>
<dbReference type="InterPro" id="IPR006311">
    <property type="entry name" value="TAT_signal"/>
</dbReference>
<protein>
    <recommendedName>
        <fullName evidence="3">DUF1501 domain-containing protein</fullName>
    </recommendedName>
</protein>
<dbReference type="EMBL" id="CP036273">
    <property type="protein sequence ID" value="QDU18602.1"/>
    <property type="molecule type" value="Genomic_DNA"/>
</dbReference>
<evidence type="ECO:0000313" key="2">
    <source>
        <dbReference type="Proteomes" id="UP000319576"/>
    </source>
</evidence>
<dbReference type="Proteomes" id="UP000319576">
    <property type="component" value="Chromosome"/>
</dbReference>
<dbReference type="KEGG" id="uli:ETAA1_04950"/>
<keyword evidence="2" id="KW-1185">Reference proteome</keyword>
<gene>
    <name evidence="1" type="ORF">ETAA1_04950</name>
</gene>
<dbReference type="InterPro" id="IPR017850">
    <property type="entry name" value="Alkaline_phosphatase_core_sf"/>
</dbReference>
<dbReference type="PANTHER" id="PTHR43737">
    <property type="entry name" value="BLL7424 PROTEIN"/>
    <property type="match status" value="1"/>
</dbReference>
<name>A0A517XM90_9BACT</name>
<dbReference type="RefSeq" id="WP_145233997.1">
    <property type="nucleotide sequence ID" value="NZ_CP036273.1"/>
</dbReference>
<accession>A0A517XM90</accession>
<dbReference type="PROSITE" id="PS51318">
    <property type="entry name" value="TAT"/>
    <property type="match status" value="1"/>
</dbReference>
<proteinExistence type="predicted"/>
<dbReference type="Pfam" id="PF07394">
    <property type="entry name" value="DUF1501"/>
    <property type="match status" value="1"/>
</dbReference>
<dbReference type="OrthoDB" id="9779968at2"/>
<evidence type="ECO:0008006" key="3">
    <source>
        <dbReference type="Google" id="ProtNLM"/>
    </source>
</evidence>
<reference evidence="1 2" key="1">
    <citation type="submission" date="2019-02" db="EMBL/GenBank/DDBJ databases">
        <title>Deep-cultivation of Planctomycetes and their phenomic and genomic characterization uncovers novel biology.</title>
        <authorList>
            <person name="Wiegand S."/>
            <person name="Jogler M."/>
            <person name="Boedeker C."/>
            <person name="Pinto D."/>
            <person name="Vollmers J."/>
            <person name="Rivas-Marin E."/>
            <person name="Kohn T."/>
            <person name="Peeters S.H."/>
            <person name="Heuer A."/>
            <person name="Rast P."/>
            <person name="Oberbeckmann S."/>
            <person name="Bunk B."/>
            <person name="Jeske O."/>
            <person name="Meyerdierks A."/>
            <person name="Storesund J.E."/>
            <person name="Kallscheuer N."/>
            <person name="Luecker S."/>
            <person name="Lage O.M."/>
            <person name="Pohl T."/>
            <person name="Merkel B.J."/>
            <person name="Hornburger P."/>
            <person name="Mueller R.-W."/>
            <person name="Bruemmer F."/>
            <person name="Labrenz M."/>
            <person name="Spormann A.M."/>
            <person name="Op den Camp H."/>
            <person name="Overmann J."/>
            <person name="Amann R."/>
            <person name="Jetten M.S.M."/>
            <person name="Mascher T."/>
            <person name="Medema M.H."/>
            <person name="Devos D.P."/>
            <person name="Kaster A.-K."/>
            <person name="Ovreas L."/>
            <person name="Rohde M."/>
            <person name="Galperin M.Y."/>
            <person name="Jogler C."/>
        </authorList>
    </citation>
    <scope>NUCLEOTIDE SEQUENCE [LARGE SCALE GENOMIC DNA]</scope>
    <source>
        <strain evidence="1 2">ETA_A1</strain>
    </source>
</reference>
<sequence>MFRVVGGCATDCSGVTRRHFVQAGALGGFGLAGLLQARAAQAPARRADTSVILFWMSGGPGHMETWDPKPDAVAQFRGPFGAVRTAVPGTLFGELLPNHARIADKLSVVRSVSHGSGDHTKANHWMLTGFEGPAFNAPDFMSQKRPSMGSAAAKLRGANRPGMPAYAAVPHLRGGTDNFFHYAAYLGRASNPFVAESDPNLPDFRVRNLTLPRDLPFARLDDRRGLVDSLDAARRTADRTPDGDPFRQQAFSLLTSPAAATAFNIGAEPVKVRDAYGRHTYGQSALLARRLVEAGVTFVTVNCVPWDHHATAGRHSTTEGGKLFIPPFDRALAALVTDLHERGLSERVLVVAMGEFGRTPRMNAEGGRDHWGNVFSVLFAGGGLKMGRLVGRSTSKGEYVADRPTTPQDVTATVFHHLGVTAREVWFPDTERRPVPLVEHGEPIRELVG</sequence>